<dbReference type="CDD" id="cd04301">
    <property type="entry name" value="NAT_SF"/>
    <property type="match status" value="1"/>
</dbReference>
<accession>A0A4S3TJT0</accession>
<sequence length="176" mass="18863">MAVPGDRIVITVRTATLEDAPAIARIHTVSLHHYGGACYEDEQVARLAPTDVGPEEIRENLFGPDRYVAVADVDDDIVGFGGVRRNTGSLLGIFVDPSHGGNGIGTRVLEGVESHARDRGLERLSVFAALNAVAFYEACGFERVGERDANGADGPFGTYDGGDHDLPVMEMRKPLE</sequence>
<gene>
    <name evidence="4" type="ORF">D8Y22_16875</name>
</gene>
<dbReference type="Pfam" id="PF13673">
    <property type="entry name" value="Acetyltransf_10"/>
    <property type="match status" value="1"/>
</dbReference>
<evidence type="ECO:0000259" key="3">
    <source>
        <dbReference type="PROSITE" id="PS51186"/>
    </source>
</evidence>
<comment type="caution">
    <text evidence="4">The sequence shown here is derived from an EMBL/GenBank/DDBJ whole genome shotgun (WGS) entry which is preliminary data.</text>
</comment>
<dbReference type="PROSITE" id="PS51186">
    <property type="entry name" value="GNAT"/>
    <property type="match status" value="1"/>
</dbReference>
<feature type="domain" description="N-acetyltransferase" evidence="3">
    <location>
        <begin position="10"/>
        <end position="176"/>
    </location>
</feature>
<dbReference type="PANTHER" id="PTHR43877">
    <property type="entry name" value="AMINOALKYLPHOSPHONATE N-ACETYLTRANSFERASE-RELATED-RELATED"/>
    <property type="match status" value="1"/>
</dbReference>
<keyword evidence="5" id="KW-1185">Reference proteome</keyword>
<dbReference type="InterPro" id="IPR000182">
    <property type="entry name" value="GNAT_dom"/>
</dbReference>
<evidence type="ECO:0000256" key="2">
    <source>
        <dbReference type="ARBA" id="ARBA00023315"/>
    </source>
</evidence>
<evidence type="ECO:0000313" key="5">
    <source>
        <dbReference type="Proteomes" id="UP000318864"/>
    </source>
</evidence>
<proteinExistence type="predicted"/>
<keyword evidence="2" id="KW-0012">Acyltransferase</keyword>
<dbReference type="Gene3D" id="3.40.630.30">
    <property type="match status" value="1"/>
</dbReference>
<dbReference type="SUPFAM" id="SSF55729">
    <property type="entry name" value="Acyl-CoA N-acyltransferases (Nat)"/>
    <property type="match status" value="1"/>
</dbReference>
<dbReference type="GO" id="GO:0016747">
    <property type="term" value="F:acyltransferase activity, transferring groups other than amino-acyl groups"/>
    <property type="evidence" value="ECO:0007669"/>
    <property type="project" value="InterPro"/>
</dbReference>
<reference evidence="4 5" key="1">
    <citation type="submission" date="2018-10" db="EMBL/GenBank/DDBJ databases">
        <title>Natronolimnobius sp. XQ-INN 246 isolated from Inner Mongolia Autonomous Region of China.</title>
        <authorList>
            <person name="Xue Q."/>
        </authorList>
    </citation>
    <scope>NUCLEOTIDE SEQUENCE [LARGE SCALE GENOMIC DNA]</scope>
    <source>
        <strain evidence="4 5">XQ-INN 246</strain>
    </source>
</reference>
<dbReference type="Proteomes" id="UP000318864">
    <property type="component" value="Unassembled WGS sequence"/>
</dbReference>
<dbReference type="AlphaFoldDB" id="A0A4S3TJT0"/>
<evidence type="ECO:0000256" key="1">
    <source>
        <dbReference type="ARBA" id="ARBA00022679"/>
    </source>
</evidence>
<dbReference type="PANTHER" id="PTHR43877:SF1">
    <property type="entry name" value="ACETYLTRANSFERASE"/>
    <property type="match status" value="1"/>
</dbReference>
<keyword evidence="1 4" id="KW-0808">Transferase</keyword>
<dbReference type="InterPro" id="IPR016181">
    <property type="entry name" value="Acyl_CoA_acyltransferase"/>
</dbReference>
<name>A0A4S3TJT0_9EURY</name>
<evidence type="ECO:0000313" key="4">
    <source>
        <dbReference type="EMBL" id="THE63503.1"/>
    </source>
</evidence>
<dbReference type="InterPro" id="IPR050832">
    <property type="entry name" value="Bact_Acetyltransf"/>
</dbReference>
<organism evidence="4 5">
    <name type="scientific">Salinadaptatus halalkaliphilus</name>
    <dbReference type="NCBI Taxonomy" id="2419781"/>
    <lineage>
        <taxon>Archaea</taxon>
        <taxon>Methanobacteriati</taxon>
        <taxon>Methanobacteriota</taxon>
        <taxon>Stenosarchaea group</taxon>
        <taxon>Halobacteria</taxon>
        <taxon>Halobacteriales</taxon>
        <taxon>Natrialbaceae</taxon>
        <taxon>Salinadaptatus</taxon>
    </lineage>
</organism>
<dbReference type="EMBL" id="RBZW01000058">
    <property type="protein sequence ID" value="THE63503.1"/>
    <property type="molecule type" value="Genomic_DNA"/>
</dbReference>
<protein>
    <submittedName>
        <fullName evidence="4">GNAT family N-acetyltransferase</fullName>
    </submittedName>
</protein>